<dbReference type="PANTHER" id="PTHR13318">
    <property type="entry name" value="PARTNER OF PAIRED, ISOFORM B-RELATED"/>
    <property type="match status" value="1"/>
</dbReference>
<evidence type="ECO:0000313" key="2">
    <source>
        <dbReference type="Proteomes" id="UP000266861"/>
    </source>
</evidence>
<evidence type="ECO:0008006" key="3">
    <source>
        <dbReference type="Google" id="ProtNLM"/>
    </source>
</evidence>
<organism evidence="1 2">
    <name type="scientific">Diversispora epigaea</name>
    <dbReference type="NCBI Taxonomy" id="1348612"/>
    <lineage>
        <taxon>Eukaryota</taxon>
        <taxon>Fungi</taxon>
        <taxon>Fungi incertae sedis</taxon>
        <taxon>Mucoromycota</taxon>
        <taxon>Glomeromycotina</taxon>
        <taxon>Glomeromycetes</taxon>
        <taxon>Diversisporales</taxon>
        <taxon>Diversisporaceae</taxon>
        <taxon>Diversispora</taxon>
    </lineage>
</organism>
<sequence length="408" mass="47171">MGIGSHLKEPPPGACGSSSILVFLRLGSYPSSLVLEPKKAEDITPPIQLDQSVDNYFKMIKVYATVLSVDLDNQDFKETFFNEAIRFGIKKPIKEIVERIKKINIRFTDMQKFRFGCLERGKDSVMEYYAKIKKYNKTVGYEEEQLRHQFLRGLNSDNQLEAEICGLKFPLEELVERLSAIENIRKMHKLLEQILYFLEIDRSLYPALFVNHLWYHCSASILWRRVKFFNEDYQQSQHALNMSRVLTHKGFSNIPIIEIARYCPKLLHLSLNSCICLTNQCITKITRFCPKLRYLELDDCLISNKTVNEITGNCINLKYLSLKECIRISNEVIKKLNPKIKIEYPDYSDDEFSDSDLSPLIPDPLRNEIVLTNTLNITDLISAIRVSSELTDPERINLLNSLAQAIGQ</sequence>
<dbReference type="Gene3D" id="3.80.10.10">
    <property type="entry name" value="Ribonuclease Inhibitor"/>
    <property type="match status" value="1"/>
</dbReference>
<dbReference type="GO" id="GO:0031146">
    <property type="term" value="P:SCF-dependent proteasomal ubiquitin-dependent protein catabolic process"/>
    <property type="evidence" value="ECO:0007669"/>
    <property type="project" value="TreeGrafter"/>
</dbReference>
<reference evidence="1 2" key="1">
    <citation type="submission" date="2018-08" db="EMBL/GenBank/DDBJ databases">
        <title>Genome and evolution of the arbuscular mycorrhizal fungus Diversispora epigaea (formerly Glomus versiforme) and its bacterial endosymbionts.</title>
        <authorList>
            <person name="Sun X."/>
            <person name="Fei Z."/>
            <person name="Harrison M."/>
        </authorList>
    </citation>
    <scope>NUCLEOTIDE SEQUENCE [LARGE SCALE GENOMIC DNA]</scope>
    <source>
        <strain evidence="1 2">IT104</strain>
    </source>
</reference>
<accession>A0A397HRL5</accession>
<dbReference type="InterPro" id="IPR032675">
    <property type="entry name" value="LRR_dom_sf"/>
</dbReference>
<gene>
    <name evidence="1" type="ORF">Glove_332g51</name>
</gene>
<dbReference type="AlphaFoldDB" id="A0A397HRL5"/>
<protein>
    <recommendedName>
        <fullName evidence="3">F-box domain-containing protein</fullName>
    </recommendedName>
</protein>
<name>A0A397HRL5_9GLOM</name>
<keyword evidence="2" id="KW-1185">Reference proteome</keyword>
<dbReference type="SUPFAM" id="SSF52047">
    <property type="entry name" value="RNI-like"/>
    <property type="match status" value="1"/>
</dbReference>
<evidence type="ECO:0000313" key="1">
    <source>
        <dbReference type="EMBL" id="RHZ63150.1"/>
    </source>
</evidence>
<comment type="caution">
    <text evidence="1">The sequence shown here is derived from an EMBL/GenBank/DDBJ whole genome shotgun (WGS) entry which is preliminary data.</text>
</comment>
<dbReference type="SMART" id="SM00367">
    <property type="entry name" value="LRR_CC"/>
    <property type="match status" value="3"/>
</dbReference>
<dbReference type="STRING" id="1348612.A0A397HRL5"/>
<dbReference type="InterPro" id="IPR006553">
    <property type="entry name" value="Leu-rich_rpt_Cys-con_subtyp"/>
</dbReference>
<dbReference type="GO" id="GO:0019005">
    <property type="term" value="C:SCF ubiquitin ligase complex"/>
    <property type="evidence" value="ECO:0007669"/>
    <property type="project" value="TreeGrafter"/>
</dbReference>
<dbReference type="EMBL" id="PQFF01000303">
    <property type="protein sequence ID" value="RHZ63150.1"/>
    <property type="molecule type" value="Genomic_DNA"/>
</dbReference>
<dbReference type="Proteomes" id="UP000266861">
    <property type="component" value="Unassembled WGS sequence"/>
</dbReference>
<proteinExistence type="predicted"/>
<dbReference type="PANTHER" id="PTHR13318:SF95">
    <property type="entry name" value="F-BOX PROTEIN YLR352W"/>
    <property type="match status" value="1"/>
</dbReference>
<dbReference type="OrthoDB" id="549243at2759"/>